<keyword evidence="4" id="KW-1185">Reference proteome</keyword>
<accession>A0A136JH11</accession>
<dbReference type="InParanoid" id="A0A136JH11"/>
<dbReference type="PANTHER" id="PTHR36223">
    <property type="entry name" value="BETA-LACTAMASE-TYPE TRANSPEPTIDASE FOLD DOMAIN CONTAINING PROTEIN"/>
    <property type="match status" value="1"/>
</dbReference>
<evidence type="ECO:0000256" key="1">
    <source>
        <dbReference type="SAM" id="MobiDB-lite"/>
    </source>
</evidence>
<dbReference type="PANTHER" id="PTHR36223:SF1">
    <property type="entry name" value="TRANSCRIPTION ELONGATION FACTOR EAF N-TERMINAL DOMAIN-CONTAINING PROTEIN"/>
    <property type="match status" value="1"/>
</dbReference>
<proteinExistence type="predicted"/>
<feature type="region of interest" description="Disordered" evidence="1">
    <location>
        <begin position="282"/>
        <end position="332"/>
    </location>
</feature>
<dbReference type="Proteomes" id="UP000070501">
    <property type="component" value="Unassembled WGS sequence"/>
</dbReference>
<dbReference type="OrthoDB" id="3364132at2759"/>
<gene>
    <name evidence="3" type="ORF">Micbo1qcDRAFT_210709</name>
</gene>
<reference evidence="4" key="1">
    <citation type="submission" date="2016-02" db="EMBL/GenBank/DDBJ databases">
        <title>Draft genome sequence of Microdochium bolleyi, a fungal endophyte of beachgrass.</title>
        <authorList>
            <consortium name="DOE Joint Genome Institute"/>
            <person name="David A.S."/>
            <person name="May G."/>
            <person name="Haridas S."/>
            <person name="Lim J."/>
            <person name="Wang M."/>
            <person name="Labutti K."/>
            <person name="Lipzen A."/>
            <person name="Barry K."/>
            <person name="Grigoriev I.V."/>
        </authorList>
    </citation>
    <scope>NUCLEOTIDE SEQUENCE [LARGE SCALE GENOMIC DNA]</scope>
    <source>
        <strain evidence="4">J235TASD1</strain>
    </source>
</reference>
<dbReference type="InterPro" id="IPR057678">
    <property type="entry name" value="DUF7918"/>
</dbReference>
<evidence type="ECO:0000259" key="2">
    <source>
        <dbReference type="Pfam" id="PF25534"/>
    </source>
</evidence>
<protein>
    <recommendedName>
        <fullName evidence="2">DUF7918 domain-containing protein</fullName>
    </recommendedName>
</protein>
<evidence type="ECO:0000313" key="4">
    <source>
        <dbReference type="Proteomes" id="UP000070501"/>
    </source>
</evidence>
<dbReference type="STRING" id="196109.A0A136JH11"/>
<evidence type="ECO:0000313" key="3">
    <source>
        <dbReference type="EMBL" id="KXJ96432.1"/>
    </source>
</evidence>
<dbReference type="EMBL" id="KQ964245">
    <property type="protein sequence ID" value="KXJ96432.1"/>
    <property type="molecule type" value="Genomic_DNA"/>
</dbReference>
<sequence length="332" mass="35834">MAINDDIPGLQVTVLVDGNAAPEFVDLAVETRDGCSATTRYIESRGDATFTVQVVCDDDYGWGYKDHAINAVLFVDGGYVDNCIIGQTGPSAVFQGPTRYDASRREWSVRGMKFSTVRTVEEPEADFTSLSQVHELFTRMNTKNGRASLAELGSIRIEIYRGAVTDRRVARRVASLATGAMLSSYSSLLHSDDSTSSAVTSAAAPSGLEICEKSLKGRSVTHGSTFSAPQRIPGPTDVGFEALEEDQGPIATFRFLYKSEATLIREGIKPSYAQALSANARAVAGKTKTNTKANKMSNNERGPSARVDPLAAPARAAALSARKNRRQRQRQL</sequence>
<dbReference type="Pfam" id="PF25534">
    <property type="entry name" value="DUF7918"/>
    <property type="match status" value="2"/>
</dbReference>
<organism evidence="3 4">
    <name type="scientific">Microdochium bolleyi</name>
    <dbReference type="NCBI Taxonomy" id="196109"/>
    <lineage>
        <taxon>Eukaryota</taxon>
        <taxon>Fungi</taxon>
        <taxon>Dikarya</taxon>
        <taxon>Ascomycota</taxon>
        <taxon>Pezizomycotina</taxon>
        <taxon>Sordariomycetes</taxon>
        <taxon>Xylariomycetidae</taxon>
        <taxon>Xylariales</taxon>
        <taxon>Microdochiaceae</taxon>
        <taxon>Microdochium</taxon>
    </lineage>
</organism>
<feature type="compositionally biased region" description="Basic residues" evidence="1">
    <location>
        <begin position="322"/>
        <end position="332"/>
    </location>
</feature>
<name>A0A136JH11_9PEZI</name>
<dbReference type="AlphaFoldDB" id="A0A136JH11"/>
<feature type="domain" description="DUF7918" evidence="2">
    <location>
        <begin position="9"/>
        <end position="171"/>
    </location>
</feature>
<feature type="compositionally biased region" description="Low complexity" evidence="1">
    <location>
        <begin position="286"/>
        <end position="321"/>
    </location>
</feature>
<feature type="domain" description="DUF7918" evidence="2">
    <location>
        <begin position="197"/>
        <end position="270"/>
    </location>
</feature>